<organism evidence="4 5">
    <name type="scientific">Magnaporthiopsis poae (strain ATCC 64411 / 73-15)</name>
    <name type="common">Kentucky bluegrass fungus</name>
    <name type="synonym">Magnaporthe poae</name>
    <dbReference type="NCBI Taxonomy" id="644358"/>
    <lineage>
        <taxon>Eukaryota</taxon>
        <taxon>Fungi</taxon>
        <taxon>Dikarya</taxon>
        <taxon>Ascomycota</taxon>
        <taxon>Pezizomycotina</taxon>
        <taxon>Sordariomycetes</taxon>
        <taxon>Sordariomycetidae</taxon>
        <taxon>Magnaporthales</taxon>
        <taxon>Magnaporthaceae</taxon>
        <taxon>Magnaporthiopsis</taxon>
    </lineage>
</organism>
<evidence type="ECO:0000313" key="3">
    <source>
        <dbReference type="EMBL" id="KLU83266.1"/>
    </source>
</evidence>
<reference evidence="3" key="3">
    <citation type="submission" date="2011-03" db="EMBL/GenBank/DDBJ databases">
        <title>Annotation of Magnaporthe poae ATCC 64411.</title>
        <authorList>
            <person name="Ma L.-J."/>
            <person name="Dead R."/>
            <person name="Young S.K."/>
            <person name="Zeng Q."/>
            <person name="Gargeya S."/>
            <person name="Fitzgerald M."/>
            <person name="Haas B."/>
            <person name="Abouelleil A."/>
            <person name="Alvarado L."/>
            <person name="Arachchi H.M."/>
            <person name="Berlin A."/>
            <person name="Brown A."/>
            <person name="Chapman S.B."/>
            <person name="Chen Z."/>
            <person name="Dunbar C."/>
            <person name="Freedman E."/>
            <person name="Gearin G."/>
            <person name="Gellesch M."/>
            <person name="Goldberg J."/>
            <person name="Griggs A."/>
            <person name="Gujja S."/>
            <person name="Heiman D."/>
            <person name="Howarth C."/>
            <person name="Larson L."/>
            <person name="Lui A."/>
            <person name="MacDonald P.J.P."/>
            <person name="Mehta T."/>
            <person name="Montmayeur A."/>
            <person name="Murphy C."/>
            <person name="Neiman D."/>
            <person name="Pearson M."/>
            <person name="Priest M."/>
            <person name="Roberts A."/>
            <person name="Saif S."/>
            <person name="Shea T."/>
            <person name="Shenoy N."/>
            <person name="Sisk P."/>
            <person name="Stolte C."/>
            <person name="Sykes S."/>
            <person name="Yandava C."/>
            <person name="Wortman J."/>
            <person name="Nusbaum C."/>
            <person name="Birren B."/>
        </authorList>
    </citation>
    <scope>NUCLEOTIDE SEQUENCE</scope>
    <source>
        <strain evidence="3">ATCC 64411</strain>
    </source>
</reference>
<dbReference type="GO" id="GO:0005829">
    <property type="term" value="C:cytosol"/>
    <property type="evidence" value="ECO:0007669"/>
    <property type="project" value="TreeGrafter"/>
</dbReference>
<sequence length="181" mass="20294">MAGGGLRSCLAHPNLHKSPWRQQQHATPEEKTDRSPNLIAPAKHARMEDADLEQIRKARLEQLKAQSGAANKAGGGGGQAQQAEQRRQQEAEARNGILNQILHPEAMDRLGRIRLVKESRATEVENRLIMMAQSGQLRQKVTEDQLKELLNAVSDKQEEEKIVVSRRKGWADEDDDDLLDL</sequence>
<dbReference type="Proteomes" id="UP000011715">
    <property type="component" value="Unassembled WGS sequence"/>
</dbReference>
<dbReference type="STRING" id="644358.A0A0C4DR29"/>
<dbReference type="Gene3D" id="1.10.8.140">
    <property type="entry name" value="PDCD5-like"/>
    <property type="match status" value="1"/>
</dbReference>
<evidence type="ECO:0000313" key="4">
    <source>
        <dbReference type="EnsemblFungi" id="MAPG_02330T0"/>
    </source>
</evidence>
<evidence type="ECO:0008006" key="6">
    <source>
        <dbReference type="Google" id="ProtNLM"/>
    </source>
</evidence>
<dbReference type="EnsemblFungi" id="MAPG_02330T0">
    <property type="protein sequence ID" value="MAPG_02330T0"/>
    <property type="gene ID" value="MAPG_02330"/>
</dbReference>
<feature type="compositionally biased region" description="Basic and acidic residues" evidence="2">
    <location>
        <begin position="84"/>
        <end position="93"/>
    </location>
</feature>
<keyword evidence="5" id="KW-1185">Reference proteome</keyword>
<protein>
    <recommendedName>
        <fullName evidence="6">Programmed cell death protein 5</fullName>
    </recommendedName>
</protein>
<comment type="similarity">
    <text evidence="1">Belongs to the PDCD5 family.</text>
</comment>
<evidence type="ECO:0000256" key="1">
    <source>
        <dbReference type="ARBA" id="ARBA00010490"/>
    </source>
</evidence>
<dbReference type="GO" id="GO:0005634">
    <property type="term" value="C:nucleus"/>
    <property type="evidence" value="ECO:0007669"/>
    <property type="project" value="TreeGrafter"/>
</dbReference>
<feature type="region of interest" description="Disordered" evidence="2">
    <location>
        <begin position="1"/>
        <end position="98"/>
    </location>
</feature>
<reference evidence="4" key="4">
    <citation type="journal article" date="2015" name="G3 (Bethesda)">
        <title>Genome sequences of three phytopathogenic species of the Magnaporthaceae family of fungi.</title>
        <authorList>
            <person name="Okagaki L.H."/>
            <person name="Nunes C.C."/>
            <person name="Sailsbery J."/>
            <person name="Clay B."/>
            <person name="Brown D."/>
            <person name="John T."/>
            <person name="Oh Y."/>
            <person name="Young N."/>
            <person name="Fitzgerald M."/>
            <person name="Haas B.J."/>
            <person name="Zeng Q."/>
            <person name="Young S."/>
            <person name="Adiconis X."/>
            <person name="Fan L."/>
            <person name="Levin J.Z."/>
            <person name="Mitchell T.K."/>
            <person name="Okubara P.A."/>
            <person name="Farman M.L."/>
            <person name="Kohn L.M."/>
            <person name="Birren B."/>
            <person name="Ma L.-J."/>
            <person name="Dean R.A."/>
        </authorList>
    </citation>
    <scope>NUCLEOTIDE SEQUENCE</scope>
    <source>
        <strain evidence="4">ATCC 64411 / 73-15</strain>
    </source>
</reference>
<dbReference type="SUPFAM" id="SSF46950">
    <property type="entry name" value="Double-stranded DNA-binding domain"/>
    <property type="match status" value="1"/>
</dbReference>
<dbReference type="eggNOG" id="KOG3431">
    <property type="taxonomic scope" value="Eukaryota"/>
</dbReference>
<reference evidence="3" key="1">
    <citation type="submission" date="2010-05" db="EMBL/GenBank/DDBJ databases">
        <title>The Genome Sequence of Magnaporthe poae strain ATCC 64411.</title>
        <authorList>
            <consortium name="The Broad Institute Genome Sequencing Platform"/>
            <consortium name="Broad Institute Genome Sequencing Center for Infectious Disease"/>
            <person name="Ma L.-J."/>
            <person name="Dead R."/>
            <person name="Young S."/>
            <person name="Zeng Q."/>
            <person name="Koehrsen M."/>
            <person name="Alvarado L."/>
            <person name="Berlin A."/>
            <person name="Chapman S.B."/>
            <person name="Chen Z."/>
            <person name="Freedman E."/>
            <person name="Gellesch M."/>
            <person name="Goldberg J."/>
            <person name="Griggs A."/>
            <person name="Gujja S."/>
            <person name="Heilman E.R."/>
            <person name="Heiman D."/>
            <person name="Hepburn T."/>
            <person name="Howarth C."/>
            <person name="Jen D."/>
            <person name="Larson L."/>
            <person name="Mehta T."/>
            <person name="Neiman D."/>
            <person name="Pearson M."/>
            <person name="Roberts A."/>
            <person name="Saif S."/>
            <person name="Shea T."/>
            <person name="Shenoy N."/>
            <person name="Sisk P."/>
            <person name="Stolte C."/>
            <person name="Sykes S."/>
            <person name="Walk T."/>
            <person name="White J."/>
            <person name="Yandava C."/>
            <person name="Haas B."/>
            <person name="Nusbaum C."/>
            <person name="Birren B."/>
        </authorList>
    </citation>
    <scope>NUCLEOTIDE SEQUENCE</scope>
    <source>
        <strain evidence="3">ATCC 64411</strain>
    </source>
</reference>
<gene>
    <name evidence="3" type="ORF">MAPG_02330</name>
</gene>
<dbReference type="PANTHER" id="PTHR10840">
    <property type="entry name" value="PROGRAMMED CELL DEATH PROTEIN 5"/>
    <property type="match status" value="1"/>
</dbReference>
<reference evidence="4" key="5">
    <citation type="submission" date="2015-06" db="UniProtKB">
        <authorList>
            <consortium name="EnsemblFungi"/>
        </authorList>
    </citation>
    <scope>IDENTIFICATION</scope>
    <source>
        <strain evidence="4">ATCC 64411</strain>
    </source>
</reference>
<dbReference type="GO" id="GO:0003677">
    <property type="term" value="F:DNA binding"/>
    <property type="evidence" value="ECO:0007669"/>
    <property type="project" value="InterPro"/>
</dbReference>
<proteinExistence type="inferred from homology"/>
<dbReference type="InterPro" id="IPR036883">
    <property type="entry name" value="PDCD5-like_sf"/>
</dbReference>
<dbReference type="OrthoDB" id="10252486at2759"/>
<feature type="compositionally biased region" description="Basic and acidic residues" evidence="2">
    <location>
        <begin position="45"/>
        <end position="62"/>
    </location>
</feature>
<dbReference type="EMBL" id="GL876967">
    <property type="protein sequence ID" value="KLU83266.1"/>
    <property type="molecule type" value="Genomic_DNA"/>
</dbReference>
<evidence type="ECO:0000313" key="5">
    <source>
        <dbReference type="Proteomes" id="UP000011715"/>
    </source>
</evidence>
<dbReference type="InterPro" id="IPR002836">
    <property type="entry name" value="PDCD5-like"/>
</dbReference>
<reference evidence="5" key="2">
    <citation type="submission" date="2010-05" db="EMBL/GenBank/DDBJ databases">
        <title>The genome sequence of Magnaporthe poae strain ATCC 64411.</title>
        <authorList>
            <person name="Ma L.-J."/>
            <person name="Dead R."/>
            <person name="Young S."/>
            <person name="Zeng Q."/>
            <person name="Koehrsen M."/>
            <person name="Alvarado L."/>
            <person name="Berlin A."/>
            <person name="Chapman S.B."/>
            <person name="Chen Z."/>
            <person name="Freedman E."/>
            <person name="Gellesch M."/>
            <person name="Goldberg J."/>
            <person name="Griggs A."/>
            <person name="Gujja S."/>
            <person name="Heilman E.R."/>
            <person name="Heiman D."/>
            <person name="Hepburn T."/>
            <person name="Howarth C."/>
            <person name="Jen D."/>
            <person name="Larson L."/>
            <person name="Mehta T."/>
            <person name="Neiman D."/>
            <person name="Pearson M."/>
            <person name="Roberts A."/>
            <person name="Saif S."/>
            <person name="Shea T."/>
            <person name="Shenoy N."/>
            <person name="Sisk P."/>
            <person name="Stolte C."/>
            <person name="Sykes S."/>
            <person name="Walk T."/>
            <person name="White J."/>
            <person name="Yandava C."/>
            <person name="Haas B."/>
            <person name="Nusbaum C."/>
            <person name="Birren B."/>
        </authorList>
    </citation>
    <scope>NUCLEOTIDE SEQUENCE [LARGE SCALE GENOMIC DNA]</scope>
    <source>
        <strain evidence="5">ATCC 64411 / 73-15</strain>
    </source>
</reference>
<dbReference type="Pfam" id="PF01984">
    <property type="entry name" value="dsDNA_bind"/>
    <property type="match status" value="1"/>
</dbReference>
<dbReference type="OMA" id="MQYEMQK"/>
<accession>A0A0C4DR29</accession>
<name>A0A0C4DR29_MAGP6</name>
<dbReference type="EMBL" id="ADBL01000588">
    <property type="status" value="NOT_ANNOTATED_CDS"/>
    <property type="molecule type" value="Genomic_DNA"/>
</dbReference>
<dbReference type="AlphaFoldDB" id="A0A0C4DR29"/>
<dbReference type="VEuPathDB" id="FungiDB:MAPG_02330"/>
<evidence type="ECO:0000256" key="2">
    <source>
        <dbReference type="SAM" id="MobiDB-lite"/>
    </source>
</evidence>
<dbReference type="PANTHER" id="PTHR10840:SF0">
    <property type="entry name" value="PROGRAMMED CELL DEATH PROTEIN 5"/>
    <property type="match status" value="1"/>
</dbReference>